<sequence>MLAAIPPPSPAGVVVVDVVADSRPAAGQADAAR</sequence>
<organism evidence="1 2">
    <name type="scientific">Geodermatophilus pulveris</name>
    <dbReference type="NCBI Taxonomy" id="1564159"/>
    <lineage>
        <taxon>Bacteria</taxon>
        <taxon>Bacillati</taxon>
        <taxon>Actinomycetota</taxon>
        <taxon>Actinomycetes</taxon>
        <taxon>Geodermatophilales</taxon>
        <taxon>Geodermatophilaceae</taxon>
        <taxon>Geodermatophilus</taxon>
    </lineage>
</organism>
<keyword evidence="2" id="KW-1185">Reference proteome</keyword>
<dbReference type="AlphaFoldDB" id="A0A239FH98"/>
<evidence type="ECO:0000313" key="2">
    <source>
        <dbReference type="Proteomes" id="UP000198373"/>
    </source>
</evidence>
<evidence type="ECO:0000313" key="1">
    <source>
        <dbReference type="EMBL" id="SNS56296.1"/>
    </source>
</evidence>
<gene>
    <name evidence="1" type="ORF">SAMN06893096_10591</name>
</gene>
<dbReference type="Proteomes" id="UP000198373">
    <property type="component" value="Unassembled WGS sequence"/>
</dbReference>
<accession>A0A239FH98</accession>
<protein>
    <submittedName>
        <fullName evidence="1">Uncharacterized protein</fullName>
    </submittedName>
</protein>
<proteinExistence type="predicted"/>
<reference evidence="2" key="1">
    <citation type="submission" date="2017-06" db="EMBL/GenBank/DDBJ databases">
        <authorList>
            <person name="Varghese N."/>
            <person name="Submissions S."/>
        </authorList>
    </citation>
    <scope>NUCLEOTIDE SEQUENCE [LARGE SCALE GENOMIC DNA]</scope>
    <source>
        <strain evidence="2">DSM 46839</strain>
    </source>
</reference>
<name>A0A239FH98_9ACTN</name>
<dbReference type="EMBL" id="FZOO01000005">
    <property type="protein sequence ID" value="SNS56296.1"/>
    <property type="molecule type" value="Genomic_DNA"/>
</dbReference>